<organism evidence="1 2">
    <name type="scientific">Streptomyces botrytidirepellens</name>
    <dbReference type="NCBI Taxonomy" id="2486417"/>
    <lineage>
        <taxon>Bacteria</taxon>
        <taxon>Bacillati</taxon>
        <taxon>Actinomycetota</taxon>
        <taxon>Actinomycetes</taxon>
        <taxon>Kitasatosporales</taxon>
        <taxon>Streptomycetaceae</taxon>
        <taxon>Streptomyces</taxon>
    </lineage>
</organism>
<gene>
    <name evidence="1" type="ORF">EEJ42_13190</name>
</gene>
<dbReference type="AlphaFoldDB" id="A0A3M8WHH1"/>
<reference evidence="1 2" key="1">
    <citation type="submission" date="2018-11" db="EMBL/GenBank/DDBJ databases">
        <title>The Potential of Streptomyces as Biocontrol Agents against the Tomato grey mould, Botrytis cinerea (Gray mold) Frontiers in Microbiology.</title>
        <authorList>
            <person name="Li D."/>
        </authorList>
    </citation>
    <scope>NUCLEOTIDE SEQUENCE [LARGE SCALE GENOMIC DNA]</scope>
    <source>
        <strain evidence="1 2">NEAU-LD23</strain>
    </source>
</reference>
<keyword evidence="2" id="KW-1185">Reference proteome</keyword>
<evidence type="ECO:0000313" key="1">
    <source>
        <dbReference type="EMBL" id="RNG27453.1"/>
    </source>
</evidence>
<dbReference type="Proteomes" id="UP000275401">
    <property type="component" value="Unassembled WGS sequence"/>
</dbReference>
<proteinExistence type="predicted"/>
<accession>A0A3M8WHH1</accession>
<comment type="caution">
    <text evidence="1">The sequence shown here is derived from an EMBL/GenBank/DDBJ whole genome shotgun (WGS) entry which is preliminary data.</text>
</comment>
<protein>
    <submittedName>
        <fullName evidence="1">Uncharacterized protein</fullName>
    </submittedName>
</protein>
<name>A0A3M8WHH1_9ACTN</name>
<sequence length="366" mass="38301">MRDARPGELRQHGTMLAPGRESRSLLDCSLSWGGGNAVTVHAEALVSDVPQGMETRQIVNPGPGDTFTAPGTTGRYGARGAWLVADCLGGLDGRVRPTTDLYVTAKVTDGRAGADRTTALTGFRTAVHVANAITRAQRCGGPPLDPPSQVVATARTAGDQGGGGVTGSASRRCDWISPSSVPGLRAGAWTTRGDAQDSTSLSACTGDWDAGARPNVGVTPQDWQITGVEAASWAGILGRSAYDSYEREGHVPGWGADEENRLAKAGSPDTDAPDAVDRVPSYLTRPQLALWARSVCGGRVTYHRVSVLPRLHIPDGETVPLGPGQRAALAETAHTLLARYLGAEGGWPKAAGCRDTKVLGEVEEWH</sequence>
<evidence type="ECO:0000313" key="2">
    <source>
        <dbReference type="Proteomes" id="UP000275401"/>
    </source>
</evidence>
<dbReference type="EMBL" id="RIBZ01000172">
    <property type="protein sequence ID" value="RNG27453.1"/>
    <property type="molecule type" value="Genomic_DNA"/>
</dbReference>